<evidence type="ECO:0000256" key="2">
    <source>
        <dbReference type="SAM" id="Phobius"/>
    </source>
</evidence>
<feature type="transmembrane region" description="Helical" evidence="2">
    <location>
        <begin position="6"/>
        <end position="27"/>
    </location>
</feature>
<evidence type="ECO:0000313" key="3">
    <source>
        <dbReference type="EMBL" id="CAG5108637.1"/>
    </source>
</evidence>
<evidence type="ECO:0000313" key="4">
    <source>
        <dbReference type="Proteomes" id="UP001158576"/>
    </source>
</evidence>
<dbReference type="InterPro" id="IPR018247">
    <property type="entry name" value="EF_Hand_1_Ca_BS"/>
</dbReference>
<dbReference type="Proteomes" id="UP001158576">
    <property type="component" value="Chromosome 1"/>
</dbReference>
<dbReference type="SUPFAM" id="SSF47473">
    <property type="entry name" value="EF-hand"/>
    <property type="match status" value="1"/>
</dbReference>
<sequence>MFSTRQKYLLAFSSLWISTSIYVLFFLESEIMQDMRGYISALTEDLHAQMQLDEREKDEKREREMKMKMRALVERYETELDIIFRILGDPTNKDSSRIFQNYPKDALEKLWKFCNKKKSDFITKDNLIICGNYFMKILENKVPINIALISDKFWPYVDKNMNDQLSKHEFLHFVAGVSGACGRTVLTNLDGNFNRILEEKEFEKFWELFAVNFKEIMWRDGVIEMLKRIENTVTYPVDGFKMAQIVARILAEATEIENASQIWKEELKKQTLKETNEWLGAPTNLFAADFDEN</sequence>
<dbReference type="EMBL" id="OU015566">
    <property type="protein sequence ID" value="CAG5108637.1"/>
    <property type="molecule type" value="Genomic_DNA"/>
</dbReference>
<keyword evidence="2" id="KW-0472">Membrane</keyword>
<keyword evidence="1" id="KW-0106">Calcium</keyword>
<gene>
    <name evidence="3" type="ORF">OKIOD_LOCUS12651</name>
</gene>
<dbReference type="PROSITE" id="PS00018">
    <property type="entry name" value="EF_HAND_1"/>
    <property type="match status" value="1"/>
</dbReference>
<keyword evidence="2" id="KW-0812">Transmembrane</keyword>
<proteinExistence type="predicted"/>
<organism evidence="3 4">
    <name type="scientific">Oikopleura dioica</name>
    <name type="common">Tunicate</name>
    <dbReference type="NCBI Taxonomy" id="34765"/>
    <lineage>
        <taxon>Eukaryota</taxon>
        <taxon>Metazoa</taxon>
        <taxon>Chordata</taxon>
        <taxon>Tunicata</taxon>
        <taxon>Appendicularia</taxon>
        <taxon>Copelata</taxon>
        <taxon>Oikopleuridae</taxon>
        <taxon>Oikopleura</taxon>
    </lineage>
</organism>
<dbReference type="InterPro" id="IPR011992">
    <property type="entry name" value="EF-hand-dom_pair"/>
</dbReference>
<reference evidence="3 4" key="1">
    <citation type="submission" date="2021-04" db="EMBL/GenBank/DDBJ databases">
        <authorList>
            <person name="Bliznina A."/>
        </authorList>
    </citation>
    <scope>NUCLEOTIDE SEQUENCE [LARGE SCALE GENOMIC DNA]</scope>
</reference>
<protein>
    <submittedName>
        <fullName evidence="3">Oidioi.mRNA.OKI2018_I69.chr1.g3886.t1.cds</fullName>
    </submittedName>
</protein>
<accession>A0ABN7SVG0</accession>
<name>A0ABN7SVG0_OIKDI</name>
<evidence type="ECO:0000256" key="1">
    <source>
        <dbReference type="ARBA" id="ARBA00022837"/>
    </source>
</evidence>
<keyword evidence="2" id="KW-1133">Transmembrane helix</keyword>
<keyword evidence="4" id="KW-1185">Reference proteome</keyword>